<accession>A0A8S1H7K3</accession>
<evidence type="ECO:0000256" key="7">
    <source>
        <dbReference type="ARBA" id="ARBA00023170"/>
    </source>
</evidence>
<evidence type="ECO:0000256" key="5">
    <source>
        <dbReference type="ARBA" id="ARBA00023040"/>
    </source>
</evidence>
<keyword evidence="7" id="KW-0675">Receptor</keyword>
<evidence type="ECO:0000256" key="9">
    <source>
        <dbReference type="SAM" id="MobiDB-lite"/>
    </source>
</evidence>
<organism evidence="12 13">
    <name type="scientific">Caenorhabditis auriculariae</name>
    <dbReference type="NCBI Taxonomy" id="2777116"/>
    <lineage>
        <taxon>Eukaryota</taxon>
        <taxon>Metazoa</taxon>
        <taxon>Ecdysozoa</taxon>
        <taxon>Nematoda</taxon>
        <taxon>Chromadorea</taxon>
        <taxon>Rhabditida</taxon>
        <taxon>Rhabditina</taxon>
        <taxon>Rhabditomorpha</taxon>
        <taxon>Rhabditoidea</taxon>
        <taxon>Rhabditidae</taxon>
        <taxon>Peloderinae</taxon>
        <taxon>Caenorhabditis</taxon>
    </lineage>
</organism>
<proteinExistence type="predicted"/>
<dbReference type="PANTHER" id="PTHR24229">
    <property type="entry name" value="NEUROPEPTIDES RECEPTOR"/>
    <property type="match status" value="1"/>
</dbReference>
<feature type="transmembrane region" description="Helical" evidence="10">
    <location>
        <begin position="170"/>
        <end position="195"/>
    </location>
</feature>
<evidence type="ECO:0000256" key="8">
    <source>
        <dbReference type="ARBA" id="ARBA00023224"/>
    </source>
</evidence>
<dbReference type="GO" id="GO:0005886">
    <property type="term" value="C:plasma membrane"/>
    <property type="evidence" value="ECO:0007669"/>
    <property type="project" value="UniProtKB-SubCell"/>
</dbReference>
<evidence type="ECO:0000256" key="6">
    <source>
        <dbReference type="ARBA" id="ARBA00023136"/>
    </source>
</evidence>
<evidence type="ECO:0000259" key="11">
    <source>
        <dbReference type="PROSITE" id="PS50262"/>
    </source>
</evidence>
<dbReference type="Gene3D" id="1.20.1070.10">
    <property type="entry name" value="Rhodopsin 7-helix transmembrane proteins"/>
    <property type="match status" value="1"/>
</dbReference>
<feature type="transmembrane region" description="Helical" evidence="10">
    <location>
        <begin position="43"/>
        <end position="69"/>
    </location>
</feature>
<dbReference type="Pfam" id="PF00001">
    <property type="entry name" value="7tm_1"/>
    <property type="match status" value="1"/>
</dbReference>
<gene>
    <name evidence="12" type="ORF">CAUJ_LOCUS6447</name>
</gene>
<feature type="transmembrane region" description="Helical" evidence="10">
    <location>
        <begin position="89"/>
        <end position="112"/>
    </location>
</feature>
<dbReference type="SUPFAM" id="SSF81321">
    <property type="entry name" value="Family A G protein-coupled receptor-like"/>
    <property type="match status" value="1"/>
</dbReference>
<dbReference type="GO" id="GO:0042277">
    <property type="term" value="F:peptide binding"/>
    <property type="evidence" value="ECO:0007669"/>
    <property type="project" value="TreeGrafter"/>
</dbReference>
<feature type="compositionally biased region" description="Acidic residues" evidence="9">
    <location>
        <begin position="372"/>
        <end position="384"/>
    </location>
</feature>
<evidence type="ECO:0000256" key="3">
    <source>
        <dbReference type="ARBA" id="ARBA00022692"/>
    </source>
</evidence>
<feature type="compositionally biased region" description="Basic residues" evidence="9">
    <location>
        <begin position="411"/>
        <end position="434"/>
    </location>
</feature>
<comment type="caution">
    <text evidence="12">The sequence shown here is derived from an EMBL/GenBank/DDBJ whole genome shotgun (WGS) entry which is preliminary data.</text>
</comment>
<evidence type="ECO:0000256" key="10">
    <source>
        <dbReference type="SAM" id="Phobius"/>
    </source>
</evidence>
<reference evidence="12" key="1">
    <citation type="submission" date="2020-10" db="EMBL/GenBank/DDBJ databases">
        <authorList>
            <person name="Kikuchi T."/>
        </authorList>
    </citation>
    <scope>NUCLEOTIDE SEQUENCE</scope>
    <source>
        <strain evidence="12">NKZ352</strain>
    </source>
</reference>
<feature type="compositionally biased region" description="Polar residues" evidence="9">
    <location>
        <begin position="356"/>
        <end position="371"/>
    </location>
</feature>
<feature type="transmembrane region" description="Helical" evidence="10">
    <location>
        <begin position="124"/>
        <end position="150"/>
    </location>
</feature>
<dbReference type="GO" id="GO:0043005">
    <property type="term" value="C:neuron projection"/>
    <property type="evidence" value="ECO:0007669"/>
    <property type="project" value="TreeGrafter"/>
</dbReference>
<dbReference type="GO" id="GO:0004930">
    <property type="term" value="F:G protein-coupled receptor activity"/>
    <property type="evidence" value="ECO:0007669"/>
    <property type="project" value="UniProtKB-KW"/>
</dbReference>
<keyword evidence="2" id="KW-1003">Cell membrane</keyword>
<keyword evidence="3 10" id="KW-0812">Transmembrane</keyword>
<evidence type="ECO:0000256" key="4">
    <source>
        <dbReference type="ARBA" id="ARBA00022989"/>
    </source>
</evidence>
<dbReference type="InterPro" id="IPR000276">
    <property type="entry name" value="GPCR_Rhodpsn"/>
</dbReference>
<keyword evidence="8" id="KW-0807">Transducer</keyword>
<feature type="compositionally biased region" description="Polar residues" evidence="9">
    <location>
        <begin position="387"/>
        <end position="410"/>
    </location>
</feature>
<feature type="domain" description="G-protein coupled receptors family 1 profile" evidence="11">
    <location>
        <begin position="11"/>
        <end position="289"/>
    </location>
</feature>
<comment type="subcellular location">
    <subcellularLocation>
        <location evidence="1">Cell membrane</location>
        <topology evidence="1">Multi-pass membrane protein</topology>
    </subcellularLocation>
</comment>
<dbReference type="PANTHER" id="PTHR24229:SF40">
    <property type="entry name" value="ALLATOSTATIN C RECEPTOR 1-RELATED"/>
    <property type="match status" value="1"/>
</dbReference>
<dbReference type="Proteomes" id="UP000835052">
    <property type="component" value="Unassembled WGS sequence"/>
</dbReference>
<feature type="transmembrane region" description="Helical" evidence="10">
    <location>
        <begin position="273"/>
        <end position="293"/>
    </location>
</feature>
<sequence>MVPTIEYVPEADTLAVVTLKETQSASLRTTNAILIALRQQNIYLMYCHLALINIWDLTFNVFFSLLFVANGSWTMGDRWCSFNAASQQFVQLYTLLFLMLMAAERAFGAILVQEQIVQQIKPLSVLKIAMITLLLFVVSVMISSVIFFPFVPVKAFRNRYICGVDIDSPLGYVIARVVLYFGCLAMTLVCIVAILRKKTVASIPLQSHEYAEFIKKNRAVQHHKSRAKLVILLVCVFILLEGPYVTLCFIYETYNSHEFLEEALDVAQDTDTLITWLKFIFPLLCPIIMLCWCNDVWVRVKEVLCCRSYDPPTIGHYMPQYRGAAAVPSVMTLVATDQGVQLKMPQHAAPHLSGGMATSVSNRTNREPQNNTDEESEDLFDPPEESSAITQGRQRSPVRSQATSKSLPQTSRKKKQLHAKNRRNSKPASRKAQTHGKNTSETPKTVRKSTKSNTNQRKPPPTWK</sequence>
<evidence type="ECO:0000256" key="2">
    <source>
        <dbReference type="ARBA" id="ARBA00022475"/>
    </source>
</evidence>
<evidence type="ECO:0000313" key="13">
    <source>
        <dbReference type="Proteomes" id="UP000835052"/>
    </source>
</evidence>
<dbReference type="CDD" id="cd00637">
    <property type="entry name" value="7tm_classA_rhodopsin-like"/>
    <property type="match status" value="1"/>
</dbReference>
<dbReference type="PROSITE" id="PS50262">
    <property type="entry name" value="G_PROTEIN_RECEP_F1_2"/>
    <property type="match status" value="1"/>
</dbReference>
<name>A0A8S1H7K3_9PELO</name>
<evidence type="ECO:0000313" key="12">
    <source>
        <dbReference type="EMBL" id="CAD6190528.1"/>
    </source>
</evidence>
<protein>
    <recommendedName>
        <fullName evidence="11">G-protein coupled receptors family 1 profile domain-containing protein</fullName>
    </recommendedName>
</protein>
<evidence type="ECO:0000256" key="1">
    <source>
        <dbReference type="ARBA" id="ARBA00004651"/>
    </source>
</evidence>
<feature type="region of interest" description="Disordered" evidence="9">
    <location>
        <begin position="348"/>
        <end position="464"/>
    </location>
</feature>
<keyword evidence="6 10" id="KW-0472">Membrane</keyword>
<feature type="transmembrane region" description="Helical" evidence="10">
    <location>
        <begin position="229"/>
        <end position="253"/>
    </location>
</feature>
<dbReference type="EMBL" id="CAJGYM010000016">
    <property type="protein sequence ID" value="CAD6190528.1"/>
    <property type="molecule type" value="Genomic_DNA"/>
</dbReference>
<dbReference type="AlphaFoldDB" id="A0A8S1H7K3"/>
<keyword evidence="4 10" id="KW-1133">Transmembrane helix</keyword>
<dbReference type="InterPro" id="IPR017452">
    <property type="entry name" value="GPCR_Rhodpsn_7TM"/>
</dbReference>
<keyword evidence="13" id="KW-1185">Reference proteome</keyword>
<dbReference type="OrthoDB" id="5864106at2759"/>
<keyword evidence="5" id="KW-0297">G-protein coupled receptor</keyword>